<dbReference type="InterPro" id="IPR036397">
    <property type="entry name" value="RNaseH_sf"/>
</dbReference>
<name>A0A811UHU2_CERCA</name>
<reference evidence="1" key="1">
    <citation type="submission" date="2020-11" db="EMBL/GenBank/DDBJ databases">
        <authorList>
            <person name="Whitehead M."/>
        </authorList>
    </citation>
    <scope>NUCLEOTIDE SEQUENCE</scope>
    <source>
        <strain evidence="1">EGII</strain>
    </source>
</reference>
<dbReference type="EMBL" id="CAJHJT010000012">
    <property type="protein sequence ID" value="CAD6998270.1"/>
    <property type="molecule type" value="Genomic_DNA"/>
</dbReference>
<dbReference type="Gene3D" id="3.30.420.10">
    <property type="entry name" value="Ribonuclease H-like superfamily/Ribonuclease H"/>
    <property type="match status" value="1"/>
</dbReference>
<keyword evidence="2" id="KW-1185">Reference proteome</keyword>
<dbReference type="Proteomes" id="UP000606786">
    <property type="component" value="Unassembled WGS sequence"/>
</dbReference>
<organism evidence="1 2">
    <name type="scientific">Ceratitis capitata</name>
    <name type="common">Mediterranean fruit fly</name>
    <name type="synonym">Tephritis capitata</name>
    <dbReference type="NCBI Taxonomy" id="7213"/>
    <lineage>
        <taxon>Eukaryota</taxon>
        <taxon>Metazoa</taxon>
        <taxon>Ecdysozoa</taxon>
        <taxon>Arthropoda</taxon>
        <taxon>Hexapoda</taxon>
        <taxon>Insecta</taxon>
        <taxon>Pterygota</taxon>
        <taxon>Neoptera</taxon>
        <taxon>Endopterygota</taxon>
        <taxon>Diptera</taxon>
        <taxon>Brachycera</taxon>
        <taxon>Muscomorpha</taxon>
        <taxon>Tephritoidea</taxon>
        <taxon>Tephritidae</taxon>
        <taxon>Ceratitis</taxon>
        <taxon>Ceratitis</taxon>
    </lineage>
</organism>
<protein>
    <submittedName>
        <fullName evidence="1">(Mediterranean fruit fly) hypothetical protein</fullName>
    </submittedName>
</protein>
<dbReference type="OrthoDB" id="6346242at2759"/>
<accession>A0A811UHU2</accession>
<dbReference type="GO" id="GO:0003676">
    <property type="term" value="F:nucleic acid binding"/>
    <property type="evidence" value="ECO:0007669"/>
    <property type="project" value="InterPro"/>
</dbReference>
<evidence type="ECO:0000313" key="2">
    <source>
        <dbReference type="Proteomes" id="UP000606786"/>
    </source>
</evidence>
<dbReference type="AlphaFoldDB" id="A0A811UHU2"/>
<sequence>MVIMLLVVPRCFDSMQSLRRSVKALEQVEDENYDNAFFDSRGIVHKEFLSPGQTDNQVYCRQVLKRLRKRDNRVHPDIGCYWIIHHDIAPCHTALSVSQYLASKGNAVLQQPSYSSDMSPWDPKTKSVVKGTHFLSIEDIQSAVTRELTDIPVEAL</sequence>
<gene>
    <name evidence="1" type="ORF">CCAP1982_LOCUS6879</name>
</gene>
<evidence type="ECO:0000313" key="1">
    <source>
        <dbReference type="EMBL" id="CAD6998270.1"/>
    </source>
</evidence>
<proteinExistence type="predicted"/>
<comment type="caution">
    <text evidence="1">The sequence shown here is derived from an EMBL/GenBank/DDBJ whole genome shotgun (WGS) entry which is preliminary data.</text>
</comment>